<evidence type="ECO:0000313" key="5">
    <source>
        <dbReference type="Proteomes" id="UP000595074"/>
    </source>
</evidence>
<sequence>MATVVSYGAAETVTGSCHLLSIDGGPNILIDCGMFQGKEEERNYGPFDFDPSDIDYLFLTHAHLDHIGRIPKLVKEGFNGAIYATSATRDLAEVILLDSAKIMKEDFKTNYRKALRRGKEKEVRAPLYEESDVEDAFSLAWHYPEYSAAFEPQKGVDVVYHNAGHILGSAFIEINYRENNVRQTIVFSGDIGNDNDMVLPPLEKCTHTNYLYVESTYGDRDHQSAEATVREFKQVIIDTLHEWGNVIIPSFAVERTQELLCILKEMYERKELPHCQIFLDSPMATRATDVYKKYSELLSERCQVGKEQKGTVFDFEPLVYTLDVEASKKINDVDRRAIIIAGSGMCTGGRILHHFKNRLWNRKNAVIFVGYQAQGTLGRHIVDGARWVKIYNEDILIKASVHTINGFSAHADQSAIIKWISRMDDLKTVYLIHGEKDKQVILRSVIENALSLKVHIVEPEEVIYL</sequence>
<dbReference type="InterPro" id="IPR036866">
    <property type="entry name" value="RibonucZ/Hydroxyglut_hydro"/>
</dbReference>
<evidence type="ECO:0000313" key="4">
    <source>
        <dbReference type="EMBL" id="QOR62845.1"/>
    </source>
</evidence>
<dbReference type="Gene3D" id="3.60.15.10">
    <property type="entry name" value="Ribonuclease Z/Hydroxyacylglutathione hydrolase-like"/>
    <property type="match status" value="1"/>
</dbReference>
<dbReference type="Proteomes" id="UP000595074">
    <property type="component" value="Chromosome"/>
</dbReference>
<dbReference type="SMART" id="SM00849">
    <property type="entry name" value="Lactamase_B"/>
    <property type="match status" value="1"/>
</dbReference>
<reference evidence="4 5" key="1">
    <citation type="submission" date="2020-10" db="EMBL/GenBank/DDBJ databases">
        <title>The genome of sulfurovum sp.</title>
        <authorList>
            <person name="Xie S."/>
            <person name="Shao Z."/>
            <person name="Jiang L."/>
        </authorList>
    </citation>
    <scope>NUCLEOTIDE SEQUENCE [LARGE SCALE GENOMIC DNA]</scope>
    <source>
        <strain evidence="4 5">ST-419</strain>
    </source>
</reference>
<evidence type="ECO:0000259" key="3">
    <source>
        <dbReference type="SMART" id="SM01027"/>
    </source>
</evidence>
<dbReference type="AlphaFoldDB" id="A0A7M1S5Y8"/>
<gene>
    <name evidence="4" type="ORF">IMZ28_05110</name>
</gene>
<evidence type="ECO:0000259" key="2">
    <source>
        <dbReference type="SMART" id="SM00849"/>
    </source>
</evidence>
<dbReference type="GO" id="GO:0004521">
    <property type="term" value="F:RNA endonuclease activity"/>
    <property type="evidence" value="ECO:0007669"/>
    <property type="project" value="TreeGrafter"/>
</dbReference>
<dbReference type="PANTHER" id="PTHR11203">
    <property type="entry name" value="CLEAVAGE AND POLYADENYLATION SPECIFICITY FACTOR FAMILY MEMBER"/>
    <property type="match status" value="1"/>
</dbReference>
<evidence type="ECO:0000256" key="1">
    <source>
        <dbReference type="ARBA" id="ARBA00022801"/>
    </source>
</evidence>
<feature type="domain" description="Metallo-beta-lactamase" evidence="2">
    <location>
        <begin position="14"/>
        <end position="229"/>
    </location>
</feature>
<dbReference type="RefSeq" id="WP_197549662.1">
    <property type="nucleotide sequence ID" value="NZ_CP063164.1"/>
</dbReference>
<feature type="domain" description="Beta-Casp" evidence="3">
    <location>
        <begin position="256"/>
        <end position="381"/>
    </location>
</feature>
<dbReference type="Gene3D" id="3.40.50.10890">
    <property type="match status" value="1"/>
</dbReference>
<dbReference type="InterPro" id="IPR050698">
    <property type="entry name" value="MBL"/>
</dbReference>
<dbReference type="EMBL" id="CP063164">
    <property type="protein sequence ID" value="QOR62845.1"/>
    <property type="molecule type" value="Genomic_DNA"/>
</dbReference>
<dbReference type="CDD" id="cd16295">
    <property type="entry name" value="TTHA0252-CPSF-like_MBL-fold"/>
    <property type="match status" value="1"/>
</dbReference>
<dbReference type="Pfam" id="PF10996">
    <property type="entry name" value="Beta-Casp"/>
    <property type="match status" value="1"/>
</dbReference>
<dbReference type="InterPro" id="IPR022712">
    <property type="entry name" value="Beta_Casp"/>
</dbReference>
<dbReference type="GO" id="GO:0016787">
    <property type="term" value="F:hydrolase activity"/>
    <property type="evidence" value="ECO:0007669"/>
    <property type="project" value="UniProtKB-KW"/>
</dbReference>
<dbReference type="PANTHER" id="PTHR11203:SF37">
    <property type="entry name" value="INTEGRATOR COMPLEX SUBUNIT 11"/>
    <property type="match status" value="1"/>
</dbReference>
<dbReference type="Pfam" id="PF00753">
    <property type="entry name" value="Lactamase_B"/>
    <property type="match status" value="1"/>
</dbReference>
<keyword evidence="1 4" id="KW-0378">Hydrolase</keyword>
<proteinExistence type="predicted"/>
<dbReference type="Pfam" id="PF07521">
    <property type="entry name" value="RMMBL"/>
    <property type="match status" value="1"/>
</dbReference>
<dbReference type="KEGG" id="sinu:IMZ28_05110"/>
<keyword evidence="5" id="KW-1185">Reference proteome</keyword>
<dbReference type="SUPFAM" id="SSF56281">
    <property type="entry name" value="Metallo-hydrolase/oxidoreductase"/>
    <property type="match status" value="1"/>
</dbReference>
<dbReference type="InterPro" id="IPR001279">
    <property type="entry name" value="Metallo-B-lactamas"/>
</dbReference>
<dbReference type="InterPro" id="IPR011108">
    <property type="entry name" value="RMMBL"/>
</dbReference>
<accession>A0A7M1S5Y8</accession>
<organism evidence="4 5">
    <name type="scientific">Sulfurovum indicum</name>
    <dbReference type="NCBI Taxonomy" id="2779528"/>
    <lineage>
        <taxon>Bacteria</taxon>
        <taxon>Pseudomonadati</taxon>
        <taxon>Campylobacterota</taxon>
        <taxon>Epsilonproteobacteria</taxon>
        <taxon>Campylobacterales</taxon>
        <taxon>Sulfurovaceae</taxon>
        <taxon>Sulfurovum</taxon>
    </lineage>
</organism>
<dbReference type="SMART" id="SM01027">
    <property type="entry name" value="Beta-Casp"/>
    <property type="match status" value="1"/>
</dbReference>
<name>A0A7M1S5Y8_9BACT</name>
<protein>
    <submittedName>
        <fullName evidence="4">MBL fold metallo-hydrolase</fullName>
    </submittedName>
</protein>